<organism evidence="1 2">
    <name type="scientific">Rangifer tarandus platyrhynchus</name>
    <name type="common">Svalbard reindeer</name>
    <dbReference type="NCBI Taxonomy" id="3082113"/>
    <lineage>
        <taxon>Eukaryota</taxon>
        <taxon>Metazoa</taxon>
        <taxon>Chordata</taxon>
        <taxon>Craniata</taxon>
        <taxon>Vertebrata</taxon>
        <taxon>Euteleostomi</taxon>
        <taxon>Mammalia</taxon>
        <taxon>Eutheria</taxon>
        <taxon>Laurasiatheria</taxon>
        <taxon>Artiodactyla</taxon>
        <taxon>Ruminantia</taxon>
        <taxon>Pecora</taxon>
        <taxon>Cervidae</taxon>
        <taxon>Odocoileinae</taxon>
        <taxon>Rangifer</taxon>
    </lineage>
</organism>
<dbReference type="EMBL" id="OX596112">
    <property type="protein sequence ID" value="CAN0402861.1"/>
    <property type="molecule type" value="Genomic_DNA"/>
</dbReference>
<accession>A0AC59ZF67</accession>
<proteinExistence type="predicted"/>
<sequence>MRSRFPAVIRQNVKSSPASTSQAAPGVLRSQGRVGIHLDCALLSPGHLWNVGVSSKISFWGGSRSQ</sequence>
<protein>
    <submittedName>
        <fullName evidence="1">Uncharacterized protein</fullName>
    </submittedName>
</protein>
<dbReference type="Proteomes" id="UP001162501">
    <property type="component" value="Chromosome 28"/>
</dbReference>
<reference evidence="1" key="2">
    <citation type="submission" date="2025-03" db="EMBL/GenBank/DDBJ databases">
        <authorList>
            <consortium name="ELIXIR-Norway"/>
            <consortium name="Elixir Norway"/>
        </authorList>
    </citation>
    <scope>NUCLEOTIDE SEQUENCE</scope>
</reference>
<reference evidence="1" key="1">
    <citation type="submission" date="2023-05" db="EMBL/GenBank/DDBJ databases">
        <authorList>
            <consortium name="ELIXIR-Norway"/>
        </authorList>
    </citation>
    <scope>NUCLEOTIDE SEQUENCE</scope>
</reference>
<evidence type="ECO:0000313" key="1">
    <source>
        <dbReference type="EMBL" id="CAN0402861.1"/>
    </source>
</evidence>
<evidence type="ECO:0000313" key="2">
    <source>
        <dbReference type="Proteomes" id="UP001162501"/>
    </source>
</evidence>
<gene>
    <name evidence="1" type="ORF">MRATA1EN22A_LOCUS17758</name>
</gene>
<name>A0AC59ZF67_RANTA</name>